<dbReference type="SUPFAM" id="SSF48726">
    <property type="entry name" value="Immunoglobulin"/>
    <property type="match status" value="3"/>
</dbReference>
<dbReference type="Pfam" id="PF13895">
    <property type="entry name" value="Ig_2"/>
    <property type="match status" value="2"/>
</dbReference>
<dbReference type="AlphaFoldDB" id="A0AA88M9R3"/>
<dbReference type="PANTHER" id="PTHR46013">
    <property type="entry name" value="VASCULAR CELL ADHESION MOLECULE 1"/>
    <property type="match status" value="1"/>
</dbReference>
<feature type="domain" description="Ig-like" evidence="2">
    <location>
        <begin position="211"/>
        <end position="287"/>
    </location>
</feature>
<dbReference type="Gene3D" id="2.60.40.10">
    <property type="entry name" value="Immunoglobulins"/>
    <property type="match status" value="3"/>
</dbReference>
<proteinExistence type="predicted"/>
<feature type="transmembrane region" description="Helical" evidence="1">
    <location>
        <begin position="301"/>
        <end position="320"/>
    </location>
</feature>
<keyword evidence="4" id="KW-1185">Reference proteome</keyword>
<dbReference type="SMART" id="SM00409">
    <property type="entry name" value="IG"/>
    <property type="match status" value="3"/>
</dbReference>
<evidence type="ECO:0000259" key="2">
    <source>
        <dbReference type="PROSITE" id="PS50835"/>
    </source>
</evidence>
<dbReference type="InterPro" id="IPR007110">
    <property type="entry name" value="Ig-like_dom"/>
</dbReference>
<organism evidence="3 4">
    <name type="scientific">Channa striata</name>
    <name type="common">Snakehead murrel</name>
    <name type="synonym">Ophicephalus striatus</name>
    <dbReference type="NCBI Taxonomy" id="64152"/>
    <lineage>
        <taxon>Eukaryota</taxon>
        <taxon>Metazoa</taxon>
        <taxon>Chordata</taxon>
        <taxon>Craniata</taxon>
        <taxon>Vertebrata</taxon>
        <taxon>Euteleostomi</taxon>
        <taxon>Actinopterygii</taxon>
        <taxon>Neopterygii</taxon>
        <taxon>Teleostei</taxon>
        <taxon>Neoteleostei</taxon>
        <taxon>Acanthomorphata</taxon>
        <taxon>Anabantaria</taxon>
        <taxon>Anabantiformes</taxon>
        <taxon>Channoidei</taxon>
        <taxon>Channidae</taxon>
        <taxon>Channa</taxon>
    </lineage>
</organism>
<keyword evidence="1" id="KW-0812">Transmembrane</keyword>
<dbReference type="PANTHER" id="PTHR46013:SF4">
    <property type="entry name" value="B-CELL RECEPTOR CD22-RELATED"/>
    <property type="match status" value="1"/>
</dbReference>
<name>A0AA88M9R3_CHASR</name>
<dbReference type="Proteomes" id="UP001187415">
    <property type="component" value="Unassembled WGS sequence"/>
</dbReference>
<evidence type="ECO:0000313" key="4">
    <source>
        <dbReference type="Proteomes" id="UP001187415"/>
    </source>
</evidence>
<dbReference type="InterPro" id="IPR003599">
    <property type="entry name" value="Ig_sub"/>
</dbReference>
<dbReference type="SMART" id="SM00408">
    <property type="entry name" value="IGc2"/>
    <property type="match status" value="2"/>
</dbReference>
<evidence type="ECO:0000313" key="3">
    <source>
        <dbReference type="EMBL" id="KAK2833425.1"/>
    </source>
</evidence>
<comment type="caution">
    <text evidence="3">The sequence shown here is derived from an EMBL/GenBank/DDBJ whole genome shotgun (WGS) entry which is preliminary data.</text>
</comment>
<reference evidence="3" key="1">
    <citation type="submission" date="2023-07" db="EMBL/GenBank/DDBJ databases">
        <title>Chromosome-level Genome Assembly of Striped Snakehead (Channa striata).</title>
        <authorList>
            <person name="Liu H."/>
        </authorList>
    </citation>
    <scope>NUCLEOTIDE SEQUENCE</scope>
    <source>
        <strain evidence="3">Gz</strain>
        <tissue evidence="3">Muscle</tissue>
    </source>
</reference>
<evidence type="ECO:0000256" key="1">
    <source>
        <dbReference type="SAM" id="Phobius"/>
    </source>
</evidence>
<gene>
    <name evidence="3" type="ORF">Q5P01_017314</name>
</gene>
<dbReference type="EMBL" id="JAUPFM010000013">
    <property type="protein sequence ID" value="KAK2833425.1"/>
    <property type="molecule type" value="Genomic_DNA"/>
</dbReference>
<accession>A0AA88M9R3</accession>
<keyword evidence="1" id="KW-1133">Transmembrane helix</keyword>
<dbReference type="InterPro" id="IPR036179">
    <property type="entry name" value="Ig-like_dom_sf"/>
</dbReference>
<dbReference type="InterPro" id="IPR003598">
    <property type="entry name" value="Ig_sub2"/>
</dbReference>
<dbReference type="PROSITE" id="PS50835">
    <property type="entry name" value="IG_LIKE"/>
    <property type="match status" value="2"/>
</dbReference>
<protein>
    <recommendedName>
        <fullName evidence="2">Ig-like domain-containing protein</fullName>
    </recommendedName>
</protein>
<keyword evidence="1" id="KW-0472">Membrane</keyword>
<feature type="domain" description="Ig-like" evidence="2">
    <location>
        <begin position="117"/>
        <end position="206"/>
    </location>
</feature>
<dbReference type="InterPro" id="IPR013783">
    <property type="entry name" value="Ig-like_fold"/>
</dbReference>
<sequence>MLLCLAGVFCNRWRVEYQERHICAVKGSSVTVLCSFYHPDDQRVNRVVWDHVRPRHLKGRLIFDSRLRKATERFQYVGNKHHSCSLKIHQVMQNDAGRYILTFNSYKRDAWRGKVGPTLKVVDLEVLVTKTNRHETVKEGDSVNLTCINRCDSRGLSSALTWFKNGEAVNEGAVLYFSNISSTDSGNYTCSLRTQAGVTSRIININVEYGPKNTSVSVSPSTDAGSNITLVCSSHSNPPVENYTWFEVDDEDIVEVGHEPVFLPGDGDQYLCSVSNRHGSQNSTVVALKNKGHRATFSRDVVAAVVAVAVILIVTTAIAVSRLNKQRNWAPQTDSEKEAKKTDHVNWVVFQKDESHKKTQCEGEIAELNYATLNFKMERESNMKQQTDPRNDDNVIYSTVYW</sequence>